<protein>
    <submittedName>
        <fullName evidence="2">Uncharacterized protein</fullName>
    </submittedName>
</protein>
<feature type="signal peptide" evidence="1">
    <location>
        <begin position="1"/>
        <end position="22"/>
    </location>
</feature>
<organism evidence="2 3">
    <name type="scientific">Chelatococcus reniformis</name>
    <dbReference type="NCBI Taxonomy" id="1494448"/>
    <lineage>
        <taxon>Bacteria</taxon>
        <taxon>Pseudomonadati</taxon>
        <taxon>Pseudomonadota</taxon>
        <taxon>Alphaproteobacteria</taxon>
        <taxon>Hyphomicrobiales</taxon>
        <taxon>Chelatococcaceae</taxon>
        <taxon>Chelatococcus</taxon>
    </lineage>
</organism>
<evidence type="ECO:0000313" key="3">
    <source>
        <dbReference type="Proteomes" id="UP000637002"/>
    </source>
</evidence>
<dbReference type="Proteomes" id="UP000637002">
    <property type="component" value="Unassembled WGS sequence"/>
</dbReference>
<reference evidence="2" key="1">
    <citation type="journal article" date="2014" name="Int. J. Syst. Evol. Microbiol.">
        <title>Complete genome sequence of Corynebacterium casei LMG S-19264T (=DSM 44701T), isolated from a smear-ripened cheese.</title>
        <authorList>
            <consortium name="US DOE Joint Genome Institute (JGI-PGF)"/>
            <person name="Walter F."/>
            <person name="Albersmeier A."/>
            <person name="Kalinowski J."/>
            <person name="Ruckert C."/>
        </authorList>
    </citation>
    <scope>NUCLEOTIDE SEQUENCE</scope>
    <source>
        <strain evidence="2">CGMCC 1.12919</strain>
    </source>
</reference>
<comment type="caution">
    <text evidence="2">The sequence shown here is derived from an EMBL/GenBank/DDBJ whole genome shotgun (WGS) entry which is preliminary data.</text>
</comment>
<proteinExistence type="predicted"/>
<dbReference type="EMBL" id="BMGG01000005">
    <property type="protein sequence ID" value="GGC71192.1"/>
    <property type="molecule type" value="Genomic_DNA"/>
</dbReference>
<dbReference type="AlphaFoldDB" id="A0A916UFM4"/>
<keyword evidence="1" id="KW-0732">Signal</keyword>
<feature type="chain" id="PRO_5036953925" evidence="1">
    <location>
        <begin position="23"/>
        <end position="128"/>
    </location>
</feature>
<reference evidence="2" key="2">
    <citation type="submission" date="2020-09" db="EMBL/GenBank/DDBJ databases">
        <authorList>
            <person name="Sun Q."/>
            <person name="Zhou Y."/>
        </authorList>
    </citation>
    <scope>NUCLEOTIDE SEQUENCE</scope>
    <source>
        <strain evidence="2">CGMCC 1.12919</strain>
    </source>
</reference>
<dbReference type="PROSITE" id="PS51257">
    <property type="entry name" value="PROKAR_LIPOPROTEIN"/>
    <property type="match status" value="1"/>
</dbReference>
<keyword evidence="3" id="KW-1185">Reference proteome</keyword>
<name>A0A916UFM4_9HYPH</name>
<sequence>MLKLLSTCAVLTLLTACQSASSGRQLAGLTPAQIKAAQAQDAATAQAEFARCDASSTSILEVTKCKAAVRERYIIPYASPQEQRISRILVSQNIGLAEKIARGEITEAQARSQYAAIVRTVMAQEGQR</sequence>
<accession>A0A916UFM4</accession>
<evidence type="ECO:0000256" key="1">
    <source>
        <dbReference type="SAM" id="SignalP"/>
    </source>
</evidence>
<evidence type="ECO:0000313" key="2">
    <source>
        <dbReference type="EMBL" id="GGC71192.1"/>
    </source>
</evidence>
<gene>
    <name evidence="2" type="ORF">GCM10010994_32100</name>
</gene>